<comment type="caution">
    <text evidence="4">The sequence shown here is derived from an EMBL/GenBank/DDBJ whole genome shotgun (WGS) entry which is preliminary data.</text>
</comment>
<proteinExistence type="inferred from homology"/>
<accession>A0ABS4AFP7</accession>
<dbReference type="PANTHER" id="PTHR43000">
    <property type="entry name" value="DTDP-D-GLUCOSE 4,6-DEHYDRATASE-RELATED"/>
    <property type="match status" value="1"/>
</dbReference>
<dbReference type="Proteomes" id="UP000681594">
    <property type="component" value="Unassembled WGS sequence"/>
</dbReference>
<dbReference type="InterPro" id="IPR001509">
    <property type="entry name" value="Epimerase_deHydtase"/>
</dbReference>
<keyword evidence="5" id="KW-1185">Reference proteome</keyword>
<feature type="domain" description="NAD-dependent epimerase/dehydratase" evidence="3">
    <location>
        <begin position="6"/>
        <end position="240"/>
    </location>
</feature>
<organism evidence="4 5">
    <name type="scientific">Pararoseomonas baculiformis</name>
    <dbReference type="NCBI Taxonomy" id="2820812"/>
    <lineage>
        <taxon>Bacteria</taxon>
        <taxon>Pseudomonadati</taxon>
        <taxon>Pseudomonadota</taxon>
        <taxon>Alphaproteobacteria</taxon>
        <taxon>Acetobacterales</taxon>
        <taxon>Acetobacteraceae</taxon>
        <taxon>Pararoseomonas</taxon>
    </lineage>
</organism>
<dbReference type="SUPFAM" id="SSF51735">
    <property type="entry name" value="NAD(P)-binding Rossmann-fold domains"/>
    <property type="match status" value="1"/>
</dbReference>
<dbReference type="Gene3D" id="3.40.50.720">
    <property type="entry name" value="NAD(P)-binding Rossmann-like Domain"/>
    <property type="match status" value="1"/>
</dbReference>
<evidence type="ECO:0000313" key="4">
    <source>
        <dbReference type="EMBL" id="MBP0445860.1"/>
    </source>
</evidence>
<gene>
    <name evidence="4" type="ORF">J8J14_13875</name>
</gene>
<reference evidence="4 5" key="1">
    <citation type="submission" date="2021-03" db="EMBL/GenBank/DDBJ databases">
        <authorList>
            <person name="So Y."/>
        </authorList>
    </citation>
    <scope>NUCLEOTIDE SEQUENCE [LARGE SCALE GENOMIC DNA]</scope>
    <source>
        <strain evidence="4 5">SSH11</strain>
    </source>
</reference>
<dbReference type="Pfam" id="PF01370">
    <property type="entry name" value="Epimerase"/>
    <property type="match status" value="1"/>
</dbReference>
<evidence type="ECO:0000313" key="5">
    <source>
        <dbReference type="Proteomes" id="UP000681594"/>
    </source>
</evidence>
<evidence type="ECO:0000259" key="3">
    <source>
        <dbReference type="Pfam" id="PF01370"/>
    </source>
</evidence>
<protein>
    <submittedName>
        <fullName evidence="4">NAD(P)-dependent oxidoreductase</fullName>
    </submittedName>
</protein>
<dbReference type="RefSeq" id="WP_209380125.1">
    <property type="nucleotide sequence ID" value="NZ_JAGIZB010000012.1"/>
</dbReference>
<comment type="pathway">
    <text evidence="1">Bacterial outer membrane biogenesis; LPS O-antigen biosynthesis.</text>
</comment>
<comment type="similarity">
    <text evidence="2">Belongs to the NAD(P)-dependent epimerase/dehydratase family.</text>
</comment>
<dbReference type="InterPro" id="IPR036291">
    <property type="entry name" value="NAD(P)-bd_dom_sf"/>
</dbReference>
<sequence>MSAGRILVVGGRGFIGSRLLRLALSQGRAVASFGPGDNECGDGVARFDGVAEEGGRLAAALRAFAPDAVIWAAGHNPSGEGLARTALADPGAAVGVNAGGFTSVLAACSATGVRRVVQCGSTVVYGPPELYEAVRVDETAAPSPRTAYGLSKHMAELAADWGMYALGLSVTTLRLPLVLGPGRWYVGAATLYARLLRAAAHHVPIETVAPAAPFDALHGDDAAEALLLLAGMPDAPRRLNMAGLTLTYAALAEALGRLRPEVRITLRPEALPQDLPLVDDARLRALGWAPRRGLEAILSETLCEMMEEKA</sequence>
<evidence type="ECO:0000256" key="2">
    <source>
        <dbReference type="ARBA" id="ARBA00007637"/>
    </source>
</evidence>
<dbReference type="EMBL" id="JAGIZB010000012">
    <property type="protein sequence ID" value="MBP0445860.1"/>
    <property type="molecule type" value="Genomic_DNA"/>
</dbReference>
<evidence type="ECO:0000256" key="1">
    <source>
        <dbReference type="ARBA" id="ARBA00005125"/>
    </source>
</evidence>
<dbReference type="CDD" id="cd08946">
    <property type="entry name" value="SDR_e"/>
    <property type="match status" value="1"/>
</dbReference>
<name>A0ABS4AFP7_9PROT</name>